<evidence type="ECO:0000313" key="1">
    <source>
        <dbReference type="EMBL" id="CAK7340159.1"/>
    </source>
</evidence>
<sequence length="60" mass="6458">QPSAPTRLKLRPRFAAITAAFRIRSTGEVVVEGGERRVASKYVSNVVAVSDGSVGEEKEK</sequence>
<feature type="non-terminal residue" evidence="1">
    <location>
        <position position="1"/>
    </location>
</feature>
<dbReference type="AlphaFoldDB" id="A0AAV1RTX7"/>
<organism evidence="1 2">
    <name type="scientific">Dovyalis caffra</name>
    <dbReference type="NCBI Taxonomy" id="77055"/>
    <lineage>
        <taxon>Eukaryota</taxon>
        <taxon>Viridiplantae</taxon>
        <taxon>Streptophyta</taxon>
        <taxon>Embryophyta</taxon>
        <taxon>Tracheophyta</taxon>
        <taxon>Spermatophyta</taxon>
        <taxon>Magnoliopsida</taxon>
        <taxon>eudicotyledons</taxon>
        <taxon>Gunneridae</taxon>
        <taxon>Pentapetalae</taxon>
        <taxon>rosids</taxon>
        <taxon>fabids</taxon>
        <taxon>Malpighiales</taxon>
        <taxon>Salicaceae</taxon>
        <taxon>Flacourtieae</taxon>
        <taxon>Dovyalis</taxon>
    </lineage>
</organism>
<name>A0AAV1RTX7_9ROSI</name>
<protein>
    <submittedName>
        <fullName evidence="1">Uncharacterized protein</fullName>
    </submittedName>
</protein>
<evidence type="ECO:0000313" key="2">
    <source>
        <dbReference type="Proteomes" id="UP001314170"/>
    </source>
</evidence>
<proteinExistence type="predicted"/>
<comment type="caution">
    <text evidence="1">The sequence shown here is derived from an EMBL/GenBank/DDBJ whole genome shotgun (WGS) entry which is preliminary data.</text>
</comment>
<accession>A0AAV1RTX7</accession>
<dbReference type="EMBL" id="CAWUPB010001159">
    <property type="protein sequence ID" value="CAK7340159.1"/>
    <property type="molecule type" value="Genomic_DNA"/>
</dbReference>
<keyword evidence="2" id="KW-1185">Reference proteome</keyword>
<gene>
    <name evidence="1" type="ORF">DCAF_LOCUS15240</name>
</gene>
<dbReference type="Proteomes" id="UP001314170">
    <property type="component" value="Unassembled WGS sequence"/>
</dbReference>
<reference evidence="1 2" key="1">
    <citation type="submission" date="2024-01" db="EMBL/GenBank/DDBJ databases">
        <authorList>
            <person name="Waweru B."/>
        </authorList>
    </citation>
    <scope>NUCLEOTIDE SEQUENCE [LARGE SCALE GENOMIC DNA]</scope>
</reference>